<dbReference type="EMBL" id="JXSQ01000034">
    <property type="protein sequence ID" value="KIP51476.1"/>
    <property type="molecule type" value="Genomic_DNA"/>
</dbReference>
<keyword evidence="3" id="KW-1185">Reference proteome</keyword>
<feature type="chain" id="PRO_5002211744" evidence="1">
    <location>
        <begin position="35"/>
        <end position="339"/>
    </location>
</feature>
<evidence type="ECO:0000313" key="2">
    <source>
        <dbReference type="EMBL" id="KIP51476.1"/>
    </source>
</evidence>
<sequence length="339" mass="36676">MKPRKWVWIIVAATLVLCGGAATTVVLVNQASQAAEQKTALTKHADAITAYGTAWAEFDRQNTDTRDDQGQLSMTSLDNIEEVNEAFLSAITAADELEHQDFDNAGSDTSNKQLGSDTRRIEAATSEVQAVTKQLADASVLFLDSHRQTMVKSLTNEIENAQQTFDASRDTGDAELVAQLEQAISDARALADDPKAHPTDLRSAMENLNTLAGKVRGSVGPQVEDITDGEWSILPGESLGTGGAIGLFVDGTQISMIDVPSGAYTGPPIFVHDTPTWTVQDGCLRANGKVHRHSQLWFCPAGTPVPAEAYPDIRTLKFGDQAEDVSRDRLIGNWFMYLK</sequence>
<protein>
    <submittedName>
        <fullName evidence="2">Uncharacterized protein</fullName>
    </submittedName>
</protein>
<accession>A0A0D0HV85</accession>
<comment type="caution">
    <text evidence="2">The sequence shown here is derived from an EMBL/GenBank/DDBJ whole genome shotgun (WGS) entry which is preliminary data.</text>
</comment>
<proteinExistence type="predicted"/>
<gene>
    <name evidence="2" type="ORF">SD72_15075</name>
</gene>
<evidence type="ECO:0000313" key="3">
    <source>
        <dbReference type="Proteomes" id="UP000032120"/>
    </source>
</evidence>
<reference evidence="2 3" key="1">
    <citation type="submission" date="2015-01" db="EMBL/GenBank/DDBJ databases">
        <title>Draft genome sequence of Leucobacter komagatae strain VKM ST2845.</title>
        <authorList>
            <person name="Karlyshev A.V."/>
            <person name="Kudryashova E.B."/>
        </authorList>
    </citation>
    <scope>NUCLEOTIDE SEQUENCE [LARGE SCALE GENOMIC DNA]</scope>
    <source>
        <strain evidence="2 3">VKM ST2845</strain>
    </source>
</reference>
<name>A0A0D0HV85_9MICO</name>
<dbReference type="Proteomes" id="UP000032120">
    <property type="component" value="Unassembled WGS sequence"/>
</dbReference>
<feature type="signal peptide" evidence="1">
    <location>
        <begin position="1"/>
        <end position="34"/>
    </location>
</feature>
<evidence type="ECO:0000256" key="1">
    <source>
        <dbReference type="SAM" id="SignalP"/>
    </source>
</evidence>
<dbReference type="AlphaFoldDB" id="A0A0D0HV85"/>
<keyword evidence="1" id="KW-0732">Signal</keyword>
<organism evidence="2 3">
    <name type="scientific">Leucobacter komagatae</name>
    <dbReference type="NCBI Taxonomy" id="55969"/>
    <lineage>
        <taxon>Bacteria</taxon>
        <taxon>Bacillati</taxon>
        <taxon>Actinomycetota</taxon>
        <taxon>Actinomycetes</taxon>
        <taxon>Micrococcales</taxon>
        <taxon>Microbacteriaceae</taxon>
        <taxon>Leucobacter</taxon>
    </lineage>
</organism>